<dbReference type="InterPro" id="IPR029063">
    <property type="entry name" value="SAM-dependent_MTases_sf"/>
</dbReference>
<keyword evidence="7" id="KW-0808">Transferase</keyword>
<evidence type="ECO:0000256" key="2">
    <source>
        <dbReference type="ARBA" id="ARBA00005369"/>
    </source>
</evidence>
<dbReference type="GO" id="GO:0032259">
    <property type="term" value="P:methylation"/>
    <property type="evidence" value="ECO:0007669"/>
    <property type="project" value="UniProtKB-KW"/>
</dbReference>
<keyword evidence="6 12" id="KW-0489">Methyltransferase</keyword>
<dbReference type="PANTHER" id="PTHR11579">
    <property type="entry name" value="PROTEIN-L-ISOASPARTATE O-METHYLTRANSFERASE"/>
    <property type="match status" value="1"/>
</dbReference>
<keyword evidence="8" id="KW-0949">S-adenosyl-L-methionine</keyword>
<accession>A0ABU2NQB2</accession>
<evidence type="ECO:0000256" key="6">
    <source>
        <dbReference type="ARBA" id="ARBA00022603"/>
    </source>
</evidence>
<dbReference type="InterPro" id="IPR026448">
    <property type="entry name" value="Methyltr_grasp"/>
</dbReference>
<proteinExistence type="inferred from homology"/>
<dbReference type="InterPro" id="IPR000682">
    <property type="entry name" value="PCMT"/>
</dbReference>
<comment type="caution">
    <text evidence="12">The sequence shown here is derived from an EMBL/GenBank/DDBJ whole genome shotgun (WGS) entry which is preliminary data.</text>
</comment>
<evidence type="ECO:0000256" key="10">
    <source>
        <dbReference type="ARBA" id="ARBA00031323"/>
    </source>
</evidence>
<dbReference type="Pfam" id="PF01135">
    <property type="entry name" value="PCMT"/>
    <property type="match status" value="1"/>
</dbReference>
<dbReference type="EC" id="2.1.1.77" evidence="3"/>
<dbReference type="GO" id="GO:0008168">
    <property type="term" value="F:methyltransferase activity"/>
    <property type="evidence" value="ECO:0007669"/>
    <property type="project" value="UniProtKB-KW"/>
</dbReference>
<evidence type="ECO:0000256" key="7">
    <source>
        <dbReference type="ARBA" id="ARBA00022679"/>
    </source>
</evidence>
<dbReference type="SUPFAM" id="SSF53335">
    <property type="entry name" value="S-adenosyl-L-methionine-dependent methyltransferases"/>
    <property type="match status" value="1"/>
</dbReference>
<evidence type="ECO:0000313" key="13">
    <source>
        <dbReference type="Proteomes" id="UP001183414"/>
    </source>
</evidence>
<name>A0ABU2NQB2_9ACTN</name>
<dbReference type="Proteomes" id="UP001183414">
    <property type="component" value="Unassembled WGS sequence"/>
</dbReference>
<dbReference type="PANTHER" id="PTHR11579:SF0">
    <property type="entry name" value="PROTEIN-L-ISOASPARTATE(D-ASPARTATE) O-METHYLTRANSFERASE"/>
    <property type="match status" value="1"/>
</dbReference>
<comment type="similarity">
    <text evidence="2">Belongs to the methyltransferase superfamily. L-isoaspartyl/D-aspartyl protein methyltransferase family.</text>
</comment>
<keyword evidence="5" id="KW-0963">Cytoplasm</keyword>
<organism evidence="12 13">
    <name type="scientific">Streptomyces hazeniae</name>
    <dbReference type="NCBI Taxonomy" id="3075538"/>
    <lineage>
        <taxon>Bacteria</taxon>
        <taxon>Bacillati</taxon>
        <taxon>Actinomycetota</taxon>
        <taxon>Actinomycetes</taxon>
        <taxon>Kitasatosporales</taxon>
        <taxon>Streptomycetaceae</taxon>
        <taxon>Streptomyces</taxon>
    </lineage>
</organism>
<evidence type="ECO:0000256" key="4">
    <source>
        <dbReference type="ARBA" id="ARBA00013346"/>
    </source>
</evidence>
<dbReference type="EMBL" id="JAVREQ010000003">
    <property type="protein sequence ID" value="MDT0378398.1"/>
    <property type="molecule type" value="Genomic_DNA"/>
</dbReference>
<evidence type="ECO:0000313" key="12">
    <source>
        <dbReference type="EMBL" id="MDT0378398.1"/>
    </source>
</evidence>
<evidence type="ECO:0000256" key="11">
    <source>
        <dbReference type="ARBA" id="ARBA00031350"/>
    </source>
</evidence>
<sequence>MNRPVDTFRAELAAALFDRGTLRDNRWRAAVEQVPRELFLGPAVYRQTGRGWEPLLRDSCPPEEWLRTAYTDATLVTQIDGLNAADAPGPVSGSPTSSSTLPSLVIRMLELAGIREGEKVLEIGTGTGYSTSLLCHRIGEGNVYSIEYDPALATLAADRIHSAGYQPHLVTGDGLNGHPPGADYDRIVLTCALRSVPLPLLWQLADTGSITFGLGGWMQAAGLINLTIAEDGTFTGRFTGEPLSYMLARPHQPPPRPKFFPVAGEPRPTRIDPELTQSWTGRFVAQLSSPSAEMIATADNVILIDVATGSQSWTEPDGTSSWRVHQHGPLRLWDQVEQGIGAWQRAGMPDQSDFGMTISEDDTQTVWIGAPSGTSWTLPA</sequence>
<evidence type="ECO:0000256" key="1">
    <source>
        <dbReference type="ARBA" id="ARBA00004496"/>
    </source>
</evidence>
<comment type="subcellular location">
    <subcellularLocation>
        <location evidence="1">Cytoplasm</location>
    </subcellularLocation>
</comment>
<gene>
    <name evidence="12" type="primary">tgmC</name>
    <name evidence="12" type="ORF">RM572_06335</name>
</gene>
<dbReference type="Gene3D" id="3.40.50.150">
    <property type="entry name" value="Vaccinia Virus protein VP39"/>
    <property type="match status" value="1"/>
</dbReference>
<protein>
    <recommendedName>
        <fullName evidence="4">Protein-L-isoaspartate O-methyltransferase</fullName>
        <ecNumber evidence="3">2.1.1.77</ecNumber>
    </recommendedName>
    <alternativeName>
        <fullName evidence="11">L-isoaspartyl protein carboxyl methyltransferase</fullName>
    </alternativeName>
    <alternativeName>
        <fullName evidence="9">Protein L-isoaspartyl methyltransferase</fullName>
    </alternativeName>
    <alternativeName>
        <fullName evidence="10">Protein-beta-aspartate methyltransferase</fullName>
    </alternativeName>
</protein>
<evidence type="ECO:0000256" key="5">
    <source>
        <dbReference type="ARBA" id="ARBA00022490"/>
    </source>
</evidence>
<reference evidence="13" key="1">
    <citation type="submission" date="2023-07" db="EMBL/GenBank/DDBJ databases">
        <title>30 novel species of actinomycetes from the DSMZ collection.</title>
        <authorList>
            <person name="Nouioui I."/>
        </authorList>
    </citation>
    <scope>NUCLEOTIDE SEQUENCE [LARGE SCALE GENOMIC DNA]</scope>
    <source>
        <strain evidence="13">DSM 42041</strain>
    </source>
</reference>
<keyword evidence="13" id="KW-1185">Reference proteome</keyword>
<evidence type="ECO:0000256" key="8">
    <source>
        <dbReference type="ARBA" id="ARBA00022691"/>
    </source>
</evidence>
<dbReference type="NCBIfam" id="TIGR04188">
    <property type="entry name" value="methyltr_grsp"/>
    <property type="match status" value="1"/>
</dbReference>
<evidence type="ECO:0000256" key="3">
    <source>
        <dbReference type="ARBA" id="ARBA00011890"/>
    </source>
</evidence>
<dbReference type="RefSeq" id="WP_311672283.1">
    <property type="nucleotide sequence ID" value="NZ_JAVREQ010000003.1"/>
</dbReference>
<evidence type="ECO:0000256" key="9">
    <source>
        <dbReference type="ARBA" id="ARBA00030757"/>
    </source>
</evidence>
<dbReference type="CDD" id="cd02440">
    <property type="entry name" value="AdoMet_MTases"/>
    <property type="match status" value="1"/>
</dbReference>